<evidence type="ECO:0000259" key="2">
    <source>
        <dbReference type="Pfam" id="PF00668"/>
    </source>
</evidence>
<comment type="caution">
    <text evidence="3">The sequence shown here is derived from an EMBL/GenBank/DDBJ whole genome shotgun (WGS) entry which is preliminary data.</text>
</comment>
<sequence length="181" mass="19266">MAGRHETLRTRFEEHTSGPVQIVGDKPMIDITAQDLSHAADPTSAASAAADELARLPFDLETGPLMRVVVMRLRDDEHVLALSMHHIVSDGWSVVSCSRRSRPPTPASTCPPCPSSTPTTPPGSAPGLPATYWKNNSPTGKQPWPAHHPHSTCRPTTPARPHPPTGAPSSPTHSTHTPSPG</sequence>
<evidence type="ECO:0000313" key="3">
    <source>
        <dbReference type="EMBL" id="EPJ39914.1"/>
    </source>
</evidence>
<name>S4NNF4_9ACTN</name>
<evidence type="ECO:0000313" key="4">
    <source>
        <dbReference type="Proteomes" id="UP000015001"/>
    </source>
</evidence>
<dbReference type="HOGENOM" id="CLU_1488202_0_0_11"/>
<feature type="region of interest" description="Disordered" evidence="1">
    <location>
        <begin position="98"/>
        <end position="181"/>
    </location>
</feature>
<gene>
    <name evidence="3" type="ORF">STAFG_3048</name>
</gene>
<dbReference type="InterPro" id="IPR001242">
    <property type="entry name" value="Condensation_dom"/>
</dbReference>
<accession>S4NNF4</accession>
<feature type="compositionally biased region" description="Low complexity" evidence="1">
    <location>
        <begin position="167"/>
        <end position="181"/>
    </location>
</feature>
<evidence type="ECO:0000256" key="1">
    <source>
        <dbReference type="SAM" id="MobiDB-lite"/>
    </source>
</evidence>
<dbReference type="Pfam" id="PF00668">
    <property type="entry name" value="Condensation"/>
    <property type="match status" value="1"/>
</dbReference>
<dbReference type="GO" id="GO:0008610">
    <property type="term" value="P:lipid biosynthetic process"/>
    <property type="evidence" value="ECO:0007669"/>
    <property type="project" value="UniProtKB-ARBA"/>
</dbReference>
<proteinExistence type="predicted"/>
<dbReference type="AlphaFoldDB" id="S4NNF4"/>
<organism evidence="3 4">
    <name type="scientific">Streptomyces afghaniensis 772</name>
    <dbReference type="NCBI Taxonomy" id="1283301"/>
    <lineage>
        <taxon>Bacteria</taxon>
        <taxon>Bacillati</taxon>
        <taxon>Actinomycetota</taxon>
        <taxon>Actinomycetes</taxon>
        <taxon>Kitasatosporales</taxon>
        <taxon>Streptomycetaceae</taxon>
        <taxon>Streptomyces</taxon>
    </lineage>
</organism>
<reference evidence="3 4" key="1">
    <citation type="submission" date="2013-02" db="EMBL/GenBank/DDBJ databases">
        <title>Draft Genome Sequence of Streptomyces afghaniensis, Which Produces Compounds of the Julimycin B-Complex.</title>
        <authorList>
            <person name="Gruening B.A."/>
            <person name="Praeg A."/>
            <person name="Erxleben A."/>
            <person name="Guenther S."/>
            <person name="Fiedler H.-P."/>
            <person name="Goodfellow M."/>
            <person name="Mueller M."/>
        </authorList>
    </citation>
    <scope>NUCLEOTIDE SEQUENCE [LARGE SCALE GENOMIC DNA]</scope>
    <source>
        <strain evidence="3 4">772</strain>
    </source>
</reference>
<keyword evidence="4" id="KW-1185">Reference proteome</keyword>
<dbReference type="SUPFAM" id="SSF52777">
    <property type="entry name" value="CoA-dependent acyltransferases"/>
    <property type="match status" value="1"/>
</dbReference>
<dbReference type="InterPro" id="IPR023213">
    <property type="entry name" value="CAT-like_dom_sf"/>
</dbReference>
<feature type="compositionally biased region" description="Pro residues" evidence="1">
    <location>
        <begin position="103"/>
        <end position="124"/>
    </location>
</feature>
<dbReference type="Proteomes" id="UP000015001">
    <property type="component" value="Unassembled WGS sequence"/>
</dbReference>
<dbReference type="Gene3D" id="3.30.559.10">
    <property type="entry name" value="Chloramphenicol acetyltransferase-like domain"/>
    <property type="match status" value="1"/>
</dbReference>
<protein>
    <submittedName>
        <fullName evidence="3">Putative Chondramide synthase cmdD</fullName>
    </submittedName>
</protein>
<dbReference type="EMBL" id="AOPY01001399">
    <property type="protein sequence ID" value="EPJ39914.1"/>
    <property type="molecule type" value="Genomic_DNA"/>
</dbReference>
<feature type="domain" description="Condensation" evidence="2">
    <location>
        <begin position="4"/>
        <end position="94"/>
    </location>
</feature>
<dbReference type="GO" id="GO:0003824">
    <property type="term" value="F:catalytic activity"/>
    <property type="evidence" value="ECO:0007669"/>
    <property type="project" value="InterPro"/>
</dbReference>